<sequence length="227" mass="25304">MVKPFYEAKAAPYGVDVASEGRVSSDSHHSSIKPIARLSTGTFSDNILMAGVYGEAAATAVATATGSRDLRKVMPRLKVVNLFMINKVKAYLNDAFTIKDMGTFFPWHGATSVWFSQPYTYKVIGMTTGEPVQSLVDRYKATLGDRREGKAKKQNVVAKSSASAKYRSMSLATPELQWLSYILCDFEIEERQFRAEFPFGVIIKQRCTLRSIGLLLYRRAYGKVTTL</sequence>
<proteinExistence type="predicted"/>
<dbReference type="EMBL" id="AUSU01000057">
    <property type="protein sequence ID" value="EPS74496.1"/>
    <property type="molecule type" value="Genomic_DNA"/>
</dbReference>
<accession>S8DAG6</accession>
<dbReference type="AlphaFoldDB" id="S8DAG6"/>
<evidence type="ECO:0000313" key="1">
    <source>
        <dbReference type="EMBL" id="EPS74496.1"/>
    </source>
</evidence>
<gene>
    <name evidence="1" type="ORF">M569_00262</name>
</gene>
<organism evidence="1 2">
    <name type="scientific">Genlisea aurea</name>
    <dbReference type="NCBI Taxonomy" id="192259"/>
    <lineage>
        <taxon>Eukaryota</taxon>
        <taxon>Viridiplantae</taxon>
        <taxon>Streptophyta</taxon>
        <taxon>Embryophyta</taxon>
        <taxon>Tracheophyta</taxon>
        <taxon>Spermatophyta</taxon>
        <taxon>Magnoliopsida</taxon>
        <taxon>eudicotyledons</taxon>
        <taxon>Gunneridae</taxon>
        <taxon>Pentapetalae</taxon>
        <taxon>asterids</taxon>
        <taxon>lamiids</taxon>
        <taxon>Lamiales</taxon>
        <taxon>Lentibulariaceae</taxon>
        <taxon>Genlisea</taxon>
    </lineage>
</organism>
<comment type="caution">
    <text evidence="1">The sequence shown here is derived from an EMBL/GenBank/DDBJ whole genome shotgun (WGS) entry which is preliminary data.</text>
</comment>
<reference evidence="1 2" key="1">
    <citation type="journal article" date="2013" name="BMC Genomics">
        <title>The miniature genome of a carnivorous plant Genlisea aurea contains a low number of genes and short non-coding sequences.</title>
        <authorList>
            <person name="Leushkin E.V."/>
            <person name="Sutormin R.A."/>
            <person name="Nabieva E.R."/>
            <person name="Penin A.A."/>
            <person name="Kondrashov A.S."/>
            <person name="Logacheva M.D."/>
        </authorList>
    </citation>
    <scope>NUCLEOTIDE SEQUENCE [LARGE SCALE GENOMIC DNA]</scope>
</reference>
<dbReference type="Proteomes" id="UP000015453">
    <property type="component" value="Unassembled WGS sequence"/>
</dbReference>
<name>S8DAG6_9LAMI</name>
<protein>
    <submittedName>
        <fullName evidence="1">Uncharacterized protein</fullName>
    </submittedName>
</protein>
<keyword evidence="2" id="KW-1185">Reference proteome</keyword>
<evidence type="ECO:0000313" key="2">
    <source>
        <dbReference type="Proteomes" id="UP000015453"/>
    </source>
</evidence>
<dbReference type="OrthoDB" id="414945at2759"/>